<evidence type="ECO:0000256" key="5">
    <source>
        <dbReference type="ARBA" id="ARBA00023136"/>
    </source>
</evidence>
<proteinExistence type="inferred from homology"/>
<dbReference type="GO" id="GO:0022857">
    <property type="term" value="F:transmembrane transporter activity"/>
    <property type="evidence" value="ECO:0007669"/>
    <property type="project" value="UniProtKB-UniRule"/>
</dbReference>
<dbReference type="Proteomes" id="UP000054047">
    <property type="component" value="Unassembled WGS sequence"/>
</dbReference>
<evidence type="ECO:0000256" key="1">
    <source>
        <dbReference type="ARBA" id="ARBA00004141"/>
    </source>
</evidence>
<dbReference type="Pfam" id="PF04515">
    <property type="entry name" value="Choline_transpo"/>
    <property type="match status" value="1"/>
</dbReference>
<name>A0A0C2D6D5_9BILA</name>
<keyword evidence="5 6" id="KW-0472">Membrane</keyword>
<comment type="function">
    <text evidence="6">Choline transporter.</text>
</comment>
<dbReference type="InterPro" id="IPR007603">
    <property type="entry name" value="Choline_transptr-like"/>
</dbReference>
<evidence type="ECO:0000313" key="8">
    <source>
        <dbReference type="Proteomes" id="UP000054047"/>
    </source>
</evidence>
<evidence type="ECO:0000256" key="6">
    <source>
        <dbReference type="RuleBase" id="RU368066"/>
    </source>
</evidence>
<organism evidence="7 8">
    <name type="scientific">Ancylostoma duodenale</name>
    <dbReference type="NCBI Taxonomy" id="51022"/>
    <lineage>
        <taxon>Eukaryota</taxon>
        <taxon>Metazoa</taxon>
        <taxon>Ecdysozoa</taxon>
        <taxon>Nematoda</taxon>
        <taxon>Chromadorea</taxon>
        <taxon>Rhabditida</taxon>
        <taxon>Rhabditina</taxon>
        <taxon>Rhabditomorpha</taxon>
        <taxon>Strongyloidea</taxon>
        <taxon>Ancylostomatidae</taxon>
        <taxon>Ancylostomatinae</taxon>
        <taxon>Ancylostoma</taxon>
    </lineage>
</organism>
<dbReference type="OrthoDB" id="420519at2759"/>
<comment type="similarity">
    <text evidence="2 6">Belongs to the CTL (choline transporter-like) family.</text>
</comment>
<accession>A0A0C2D6D5</accession>
<evidence type="ECO:0000256" key="4">
    <source>
        <dbReference type="ARBA" id="ARBA00022989"/>
    </source>
</evidence>
<evidence type="ECO:0000256" key="2">
    <source>
        <dbReference type="ARBA" id="ARBA00007168"/>
    </source>
</evidence>
<comment type="subcellular location">
    <subcellularLocation>
        <location evidence="6">Cell membrane</location>
        <topology evidence="6">Multi-pass membrane protein</topology>
    </subcellularLocation>
    <subcellularLocation>
        <location evidence="1">Membrane</location>
        <topology evidence="1">Multi-pass membrane protein</topology>
    </subcellularLocation>
</comment>
<gene>
    <name evidence="7" type="ORF">ANCDUO_12118</name>
</gene>
<sequence>AFDVSSICLTNPKVSCDVLTLESRSVSLGISGFGSIYNHTCENSALWSTLSHPWFPLVILFICSYQIANCFLSVYEMTIDTIMLCCAEELVLLRDNPEAVQQFRDFMDGTSEVMAQRNVQLIGCTRIEETYPLNPIDGERK</sequence>
<keyword evidence="8" id="KW-1185">Reference proteome</keyword>
<feature type="non-terminal residue" evidence="7">
    <location>
        <position position="1"/>
    </location>
</feature>
<dbReference type="GO" id="GO:0005886">
    <property type="term" value="C:plasma membrane"/>
    <property type="evidence" value="ECO:0007669"/>
    <property type="project" value="UniProtKB-SubCell"/>
</dbReference>
<feature type="transmembrane region" description="Helical" evidence="6">
    <location>
        <begin position="54"/>
        <end position="75"/>
    </location>
</feature>
<keyword evidence="4 6" id="KW-1133">Transmembrane helix</keyword>
<dbReference type="AlphaFoldDB" id="A0A0C2D6D5"/>
<keyword evidence="3 6" id="KW-0812">Transmembrane</keyword>
<evidence type="ECO:0000256" key="3">
    <source>
        <dbReference type="ARBA" id="ARBA00022692"/>
    </source>
</evidence>
<dbReference type="EMBL" id="KN734065">
    <property type="protein sequence ID" value="KIH57687.1"/>
    <property type="molecule type" value="Genomic_DNA"/>
</dbReference>
<protein>
    <recommendedName>
        <fullName evidence="6">Choline transporter-like protein</fullName>
    </recommendedName>
</protein>
<reference evidence="7 8" key="1">
    <citation type="submission" date="2013-12" db="EMBL/GenBank/DDBJ databases">
        <title>Draft genome of the parsitic nematode Ancylostoma duodenale.</title>
        <authorList>
            <person name="Mitreva M."/>
        </authorList>
    </citation>
    <scope>NUCLEOTIDE SEQUENCE [LARGE SCALE GENOMIC DNA]</scope>
    <source>
        <strain evidence="7 8">Zhejiang</strain>
    </source>
</reference>
<evidence type="ECO:0000313" key="7">
    <source>
        <dbReference type="EMBL" id="KIH57687.1"/>
    </source>
</evidence>
<comment type="caution">
    <text evidence="6">Lacks conserved residue(s) required for the propagation of feature annotation.</text>
</comment>